<reference evidence="1" key="1">
    <citation type="submission" date="2013-05" db="EMBL/GenBank/DDBJ databases">
        <title>Genome assembly of Cystobacter fuscus DSM 2262.</title>
        <authorList>
            <person name="Sharma G."/>
            <person name="Khatri I."/>
            <person name="Kaur C."/>
            <person name="Mayilraj S."/>
            <person name="Subramanian S."/>
        </authorList>
    </citation>
    <scope>NUCLEOTIDE SEQUENCE [LARGE SCALE GENOMIC DNA]</scope>
    <source>
        <strain evidence="1">DSM 2262</strain>
    </source>
</reference>
<dbReference type="Proteomes" id="UP000011682">
    <property type="component" value="Unassembled WGS sequence"/>
</dbReference>
<evidence type="ECO:0000313" key="1">
    <source>
        <dbReference type="EMBL" id="EPX64037.1"/>
    </source>
</evidence>
<dbReference type="AlphaFoldDB" id="S9PNK2"/>
<protein>
    <submittedName>
        <fullName evidence="1">Uncharacterized protein</fullName>
    </submittedName>
</protein>
<keyword evidence="2" id="KW-1185">Reference proteome</keyword>
<dbReference type="EMBL" id="ANAH02000004">
    <property type="protein sequence ID" value="EPX64037.1"/>
    <property type="molecule type" value="Genomic_DNA"/>
</dbReference>
<accession>S9PNK2</accession>
<name>S9PNK2_CYSF2</name>
<evidence type="ECO:0000313" key="2">
    <source>
        <dbReference type="Proteomes" id="UP000011682"/>
    </source>
</evidence>
<sequence length="39" mass="4537">MEDVRALSWTGLNRMVQLVHLAYGFLALIDTVHPNRRSR</sequence>
<gene>
    <name evidence="1" type="ORF">D187_005170</name>
</gene>
<comment type="caution">
    <text evidence="1">The sequence shown here is derived from an EMBL/GenBank/DDBJ whole genome shotgun (WGS) entry which is preliminary data.</text>
</comment>
<organism evidence="1 2">
    <name type="scientific">Cystobacter fuscus (strain ATCC 25194 / DSM 2262 / NBRC 100088 / M29)</name>
    <dbReference type="NCBI Taxonomy" id="1242864"/>
    <lineage>
        <taxon>Bacteria</taxon>
        <taxon>Pseudomonadati</taxon>
        <taxon>Myxococcota</taxon>
        <taxon>Myxococcia</taxon>
        <taxon>Myxococcales</taxon>
        <taxon>Cystobacterineae</taxon>
        <taxon>Archangiaceae</taxon>
        <taxon>Cystobacter</taxon>
    </lineage>
</organism>
<proteinExistence type="predicted"/>